<reference evidence="10" key="1">
    <citation type="journal article" date="2022" name="Syst. Appl. Microbiol.">
        <title>Natronocalculus amylovorans gen. nov., sp. nov., and Natranaeroarchaeum aerophilus sp. nov., dominant culturable amylolytic natronoarchaea from hypersaline soda lakes in southwestern Siberia.</title>
        <authorList>
            <person name="Sorokin D.Y."/>
            <person name="Elcheninov A.G."/>
            <person name="Khizhniak T.V."/>
            <person name="Koenen M."/>
            <person name="Bale N.J."/>
            <person name="Damste J.S.S."/>
            <person name="Kublanov I.V."/>
        </authorList>
    </citation>
    <scope>NUCLEOTIDE SEQUENCE</scope>
    <source>
        <strain evidence="10">AArc-St2</strain>
    </source>
</reference>
<feature type="domain" description="Preflagellin peptidase C-terminal" evidence="9">
    <location>
        <begin position="299"/>
        <end position="331"/>
    </location>
</feature>
<dbReference type="PANTHER" id="PTHR36506:SF1">
    <property type="entry name" value="PREFLAGELLIN PEPTIDASE"/>
    <property type="match status" value="1"/>
</dbReference>
<comment type="caution">
    <text evidence="10">The sequence shown here is derived from an EMBL/GenBank/DDBJ whole genome shotgun (WGS) entry which is preliminary data.</text>
</comment>
<dbReference type="InterPro" id="IPR009655">
    <property type="entry name" value="Preflagellin_peptidase_C"/>
</dbReference>
<dbReference type="GO" id="GO:0005886">
    <property type="term" value="C:plasma membrane"/>
    <property type="evidence" value="ECO:0007669"/>
    <property type="project" value="UniProtKB-SubCell"/>
</dbReference>
<gene>
    <name evidence="10" type="ORF">AArcSt2_04120</name>
</gene>
<dbReference type="RefSeq" id="WP_250583076.1">
    <property type="nucleotide sequence ID" value="NZ_JAKRVX010000001.1"/>
</dbReference>
<sequence>MTESILALVTSISTSIATTSDLLRLLVLPVFAWAAVRDIKTRRIPSNIWLPLLIVGAIALSLDALRLAPFDTFLGRLFLIQAGISLFFVAPLGYLFWRLGGFGGADAKALITIAVILPTFPTYFIGTAAYPLVDTPTGVFSFTVLTNTVILAAVIPLSIFLYNAAQGRLSSQTIFARPVDVESLPDRHGRLFETQSGFTRNGLDLDALRMYLRWRGMTLAEIRSDPAQHRDPASITETFEPTDGGTAVGPQTDGGVVETKSDAVDNSADDPWGAARFLEEIDGTAYGTTPAMLREGLETIIDRDEIWVSPGFPFIVPMFLGLVVSFTYGDLLFGYLGWVGLF</sequence>
<reference evidence="10" key="2">
    <citation type="submission" date="2022-02" db="EMBL/GenBank/DDBJ databases">
        <authorList>
            <person name="Elcheninov A.G."/>
            <person name="Sorokin D.Y."/>
            <person name="Kublanov I.V."/>
        </authorList>
    </citation>
    <scope>NUCLEOTIDE SEQUENCE</scope>
    <source>
        <strain evidence="10">AArc-St2</strain>
    </source>
</reference>
<feature type="transmembrane region" description="Helical" evidence="7">
    <location>
        <begin position="312"/>
        <end position="338"/>
    </location>
</feature>
<evidence type="ECO:0000256" key="3">
    <source>
        <dbReference type="ARBA" id="ARBA00022692"/>
    </source>
</evidence>
<evidence type="ECO:0000256" key="1">
    <source>
        <dbReference type="ARBA" id="ARBA00004651"/>
    </source>
</evidence>
<protein>
    <submittedName>
        <fullName evidence="10">Prepilin peptidase</fullName>
        <ecNumber evidence="10">3.4.23.43</ecNumber>
    </submittedName>
</protein>
<keyword evidence="3 7" id="KW-0812">Transmembrane</keyword>
<feature type="transmembrane region" description="Helical" evidence="7">
    <location>
        <begin position="109"/>
        <end position="133"/>
    </location>
</feature>
<dbReference type="Gene3D" id="1.20.120.1220">
    <property type="match status" value="1"/>
</dbReference>
<feature type="transmembrane region" description="Helical" evidence="7">
    <location>
        <begin position="139"/>
        <end position="162"/>
    </location>
</feature>
<feature type="transmembrane region" description="Helical" evidence="7">
    <location>
        <begin position="48"/>
        <end position="67"/>
    </location>
</feature>
<proteinExistence type="predicted"/>
<dbReference type="PANTHER" id="PTHR36506">
    <property type="entry name" value="PREFLAGELLIN PEPTIDASE"/>
    <property type="match status" value="1"/>
</dbReference>
<evidence type="ECO:0000313" key="11">
    <source>
        <dbReference type="Proteomes" id="UP001203207"/>
    </source>
</evidence>
<feature type="transmembrane region" description="Helical" evidence="7">
    <location>
        <begin position="12"/>
        <end position="36"/>
    </location>
</feature>
<dbReference type="InterPro" id="IPR052218">
    <property type="entry name" value="Preflagellin_Peptidase"/>
</dbReference>
<dbReference type="Proteomes" id="UP001203207">
    <property type="component" value="Unassembled WGS sequence"/>
</dbReference>
<evidence type="ECO:0000256" key="7">
    <source>
        <dbReference type="SAM" id="Phobius"/>
    </source>
</evidence>
<dbReference type="AlphaFoldDB" id="A0AAE3FW84"/>
<evidence type="ECO:0000256" key="6">
    <source>
        <dbReference type="SAM" id="MobiDB-lite"/>
    </source>
</evidence>
<evidence type="ECO:0000313" key="10">
    <source>
        <dbReference type="EMBL" id="MCL9816123.1"/>
    </source>
</evidence>
<evidence type="ECO:0000256" key="5">
    <source>
        <dbReference type="ARBA" id="ARBA00023136"/>
    </source>
</evidence>
<keyword evidence="5 7" id="KW-0472">Membrane</keyword>
<evidence type="ECO:0000259" key="9">
    <source>
        <dbReference type="Pfam" id="PF06847"/>
    </source>
</evidence>
<dbReference type="EC" id="3.4.23.43" evidence="10"/>
<dbReference type="Pfam" id="PF06847">
    <property type="entry name" value="Arc_PepC_II"/>
    <property type="match status" value="1"/>
</dbReference>
<evidence type="ECO:0000256" key="4">
    <source>
        <dbReference type="ARBA" id="ARBA00022989"/>
    </source>
</evidence>
<dbReference type="InterPro" id="IPR000045">
    <property type="entry name" value="Prepilin_IV_endopep_pep"/>
</dbReference>
<feature type="domain" description="Prepilin type IV endopeptidase peptidase" evidence="8">
    <location>
        <begin position="26"/>
        <end position="154"/>
    </location>
</feature>
<accession>A0AAE3FW84</accession>
<dbReference type="EMBL" id="JAKRVX010000001">
    <property type="protein sequence ID" value="MCL9816123.1"/>
    <property type="molecule type" value="Genomic_DNA"/>
</dbReference>
<feature type="region of interest" description="Disordered" evidence="6">
    <location>
        <begin position="225"/>
        <end position="254"/>
    </location>
</feature>
<dbReference type="Pfam" id="PF01478">
    <property type="entry name" value="Peptidase_A24"/>
    <property type="match status" value="1"/>
</dbReference>
<evidence type="ECO:0000259" key="8">
    <source>
        <dbReference type="Pfam" id="PF01478"/>
    </source>
</evidence>
<keyword evidence="4 7" id="KW-1133">Transmembrane helix</keyword>
<comment type="subcellular location">
    <subcellularLocation>
        <location evidence="1">Cell membrane</location>
        <topology evidence="1">Multi-pass membrane protein</topology>
    </subcellularLocation>
</comment>
<name>A0AAE3FW84_9EURY</name>
<keyword evidence="2" id="KW-1003">Cell membrane</keyword>
<dbReference type="GO" id="GO:0004190">
    <property type="term" value="F:aspartic-type endopeptidase activity"/>
    <property type="evidence" value="ECO:0007669"/>
    <property type="project" value="UniProtKB-EC"/>
</dbReference>
<keyword evidence="10" id="KW-0378">Hydrolase</keyword>
<organism evidence="10 11">
    <name type="scientific">Natronocalculus amylovorans</name>
    <dbReference type="NCBI Taxonomy" id="2917812"/>
    <lineage>
        <taxon>Archaea</taxon>
        <taxon>Methanobacteriati</taxon>
        <taxon>Methanobacteriota</taxon>
        <taxon>Stenosarchaea group</taxon>
        <taxon>Halobacteria</taxon>
        <taxon>Halobacteriales</taxon>
        <taxon>Haloferacaceae</taxon>
        <taxon>Natronocalculus</taxon>
    </lineage>
</organism>
<evidence type="ECO:0000256" key="2">
    <source>
        <dbReference type="ARBA" id="ARBA00022475"/>
    </source>
</evidence>
<keyword evidence="11" id="KW-1185">Reference proteome</keyword>
<feature type="transmembrane region" description="Helical" evidence="7">
    <location>
        <begin position="73"/>
        <end position="97"/>
    </location>
</feature>